<organism evidence="4 5">
    <name type="scientific">Bosea rubneri</name>
    <dbReference type="NCBI Taxonomy" id="3075434"/>
    <lineage>
        <taxon>Bacteria</taxon>
        <taxon>Pseudomonadati</taxon>
        <taxon>Pseudomonadota</taxon>
        <taxon>Alphaproteobacteria</taxon>
        <taxon>Hyphomicrobiales</taxon>
        <taxon>Boseaceae</taxon>
        <taxon>Bosea</taxon>
    </lineage>
</organism>
<evidence type="ECO:0000256" key="1">
    <source>
        <dbReference type="ARBA" id="ARBA00023125"/>
    </source>
</evidence>
<dbReference type="Pfam" id="PF00440">
    <property type="entry name" value="TetR_N"/>
    <property type="match status" value="1"/>
</dbReference>
<dbReference type="PRINTS" id="PR00455">
    <property type="entry name" value="HTHTETR"/>
</dbReference>
<dbReference type="InterPro" id="IPR001647">
    <property type="entry name" value="HTH_TetR"/>
</dbReference>
<evidence type="ECO:0000313" key="4">
    <source>
        <dbReference type="EMBL" id="MDU0340011.1"/>
    </source>
</evidence>
<dbReference type="RefSeq" id="WP_316017889.1">
    <property type="nucleotide sequence ID" value="NZ_JAWDID010000010.1"/>
</dbReference>
<name>A0ABU3S5I8_9HYPH</name>
<accession>A0ABU3S5I8</accession>
<proteinExistence type="predicted"/>
<evidence type="ECO:0000256" key="2">
    <source>
        <dbReference type="PROSITE-ProRule" id="PRU00335"/>
    </source>
</evidence>
<dbReference type="SUPFAM" id="SSF46689">
    <property type="entry name" value="Homeodomain-like"/>
    <property type="match status" value="1"/>
</dbReference>
<dbReference type="Pfam" id="PF21303">
    <property type="entry name" value="TetR_C_39"/>
    <property type="match status" value="1"/>
</dbReference>
<dbReference type="InterPro" id="IPR049149">
    <property type="entry name" value="TetR/AcrR_C"/>
</dbReference>
<feature type="domain" description="HTH tetR-type" evidence="3">
    <location>
        <begin position="9"/>
        <end position="69"/>
    </location>
</feature>
<dbReference type="EMBL" id="JAWDID010000010">
    <property type="protein sequence ID" value="MDU0340011.1"/>
    <property type="molecule type" value="Genomic_DNA"/>
</dbReference>
<protein>
    <submittedName>
        <fullName evidence="4">TetR/AcrR family transcriptional regulator</fullName>
    </submittedName>
</protein>
<dbReference type="PROSITE" id="PS50977">
    <property type="entry name" value="HTH_TETR_2"/>
    <property type="match status" value="1"/>
</dbReference>
<keyword evidence="1 2" id="KW-0238">DNA-binding</keyword>
<evidence type="ECO:0000259" key="3">
    <source>
        <dbReference type="PROSITE" id="PS50977"/>
    </source>
</evidence>
<evidence type="ECO:0000313" key="5">
    <source>
        <dbReference type="Proteomes" id="UP001254257"/>
    </source>
</evidence>
<dbReference type="InterPro" id="IPR023772">
    <property type="entry name" value="DNA-bd_HTH_TetR-type_CS"/>
</dbReference>
<keyword evidence="5" id="KW-1185">Reference proteome</keyword>
<dbReference type="PANTHER" id="PTHR43479">
    <property type="entry name" value="ACREF/ENVCD OPERON REPRESSOR-RELATED"/>
    <property type="match status" value="1"/>
</dbReference>
<dbReference type="Gene3D" id="1.10.357.10">
    <property type="entry name" value="Tetracycline Repressor, domain 2"/>
    <property type="match status" value="1"/>
</dbReference>
<dbReference type="InterPro" id="IPR050624">
    <property type="entry name" value="HTH-type_Tx_Regulator"/>
</dbReference>
<dbReference type="Proteomes" id="UP001254257">
    <property type="component" value="Unassembled WGS sequence"/>
</dbReference>
<comment type="caution">
    <text evidence="4">The sequence shown here is derived from an EMBL/GenBank/DDBJ whole genome shotgun (WGS) entry which is preliminary data.</text>
</comment>
<gene>
    <name evidence="4" type="ORF">RKE40_08970</name>
</gene>
<feature type="DNA-binding region" description="H-T-H motif" evidence="2">
    <location>
        <begin position="32"/>
        <end position="51"/>
    </location>
</feature>
<dbReference type="PROSITE" id="PS01081">
    <property type="entry name" value="HTH_TETR_1"/>
    <property type="match status" value="1"/>
</dbReference>
<dbReference type="PANTHER" id="PTHR43479:SF11">
    <property type="entry name" value="ACREF_ENVCD OPERON REPRESSOR-RELATED"/>
    <property type="match status" value="1"/>
</dbReference>
<dbReference type="InterPro" id="IPR009057">
    <property type="entry name" value="Homeodomain-like_sf"/>
</dbReference>
<reference evidence="4 5" key="1">
    <citation type="submission" date="2023-09" db="EMBL/GenBank/DDBJ databases">
        <title>Whole genome shotgun sequencing (WGS) of Bosea sp. ZW T0_25, isolated from stored onions (Allium cepa).</title>
        <authorList>
            <person name="Stoll D.A."/>
            <person name="Huch M."/>
        </authorList>
    </citation>
    <scope>NUCLEOTIDE SEQUENCE [LARGE SCALE GENOMIC DNA]</scope>
    <source>
        <strain evidence="4 5">ZW T0_25</strain>
    </source>
</reference>
<sequence>MPRIVKHPEDRRSELLDCAQALFFEQGYERTTINDVIAKAGISKGGFYHHFASKEELLEALAVRLAHEAVARVRDVLDDPALGALARLNSFLARSRQTNLEDTPKLRAAFDVVFRPENIVLYQRVNAASIAVLLPVLAGIIAEGAAEGVFAVSEPEDAAETILHLGASAHDAWARAIAVSGTAEEEAAIEALERRFEFLGLAVNRILGLPDGSVIFVEPGFMRAVMTAR</sequence>